<evidence type="ECO:0000313" key="2">
    <source>
        <dbReference type="EMBL" id="KAK3268047.1"/>
    </source>
</evidence>
<comment type="caution">
    <text evidence="2">The sequence shown here is derived from an EMBL/GenBank/DDBJ whole genome shotgun (WGS) entry which is preliminary data.</text>
</comment>
<evidence type="ECO:0000256" key="1">
    <source>
        <dbReference type="SAM" id="MobiDB-lite"/>
    </source>
</evidence>
<sequence>MADAKPHLHYYSDGGGRDSYISMSNGGMHKQPNFVTPDFKTPIHQTTNVSNMEVRPNHYRADGTGRDGYACVGSIDSYDFEKDLRSTRMQNETSQFNLGLGGGTSSRPRRVPSSRHFRSDVKLSVPKDLANVSPTRGRIASMNPSVEPNVRTGAATTYKGLMGTKSTFKTRSFSQSAQWI</sequence>
<protein>
    <submittedName>
        <fullName evidence="2">Uncharacterized protein</fullName>
    </submittedName>
</protein>
<name>A0AAE0FYI4_9CHLO</name>
<accession>A0AAE0FYI4</accession>
<proteinExistence type="predicted"/>
<dbReference type="Proteomes" id="UP001190700">
    <property type="component" value="Unassembled WGS sequence"/>
</dbReference>
<keyword evidence="3" id="KW-1185">Reference proteome</keyword>
<dbReference type="EMBL" id="LGRX02012045">
    <property type="protein sequence ID" value="KAK3268047.1"/>
    <property type="molecule type" value="Genomic_DNA"/>
</dbReference>
<reference evidence="2 3" key="1">
    <citation type="journal article" date="2015" name="Genome Biol. Evol.">
        <title>Comparative Genomics of a Bacterivorous Green Alga Reveals Evolutionary Causalities and Consequences of Phago-Mixotrophic Mode of Nutrition.</title>
        <authorList>
            <person name="Burns J.A."/>
            <person name="Paasch A."/>
            <person name="Narechania A."/>
            <person name="Kim E."/>
        </authorList>
    </citation>
    <scope>NUCLEOTIDE SEQUENCE [LARGE SCALE GENOMIC DNA]</scope>
    <source>
        <strain evidence="2 3">PLY_AMNH</strain>
    </source>
</reference>
<gene>
    <name evidence="2" type="ORF">CYMTET_23421</name>
</gene>
<organism evidence="2 3">
    <name type="scientific">Cymbomonas tetramitiformis</name>
    <dbReference type="NCBI Taxonomy" id="36881"/>
    <lineage>
        <taxon>Eukaryota</taxon>
        <taxon>Viridiplantae</taxon>
        <taxon>Chlorophyta</taxon>
        <taxon>Pyramimonadophyceae</taxon>
        <taxon>Pyramimonadales</taxon>
        <taxon>Pyramimonadaceae</taxon>
        <taxon>Cymbomonas</taxon>
    </lineage>
</organism>
<feature type="compositionally biased region" description="Basic residues" evidence="1">
    <location>
        <begin position="107"/>
        <end position="116"/>
    </location>
</feature>
<dbReference type="AlphaFoldDB" id="A0AAE0FYI4"/>
<feature type="region of interest" description="Disordered" evidence="1">
    <location>
        <begin position="94"/>
        <end position="118"/>
    </location>
</feature>
<evidence type="ECO:0000313" key="3">
    <source>
        <dbReference type="Proteomes" id="UP001190700"/>
    </source>
</evidence>